<dbReference type="InterPro" id="IPR021795">
    <property type="entry name" value="DUF3363"/>
</dbReference>
<comment type="caution">
    <text evidence="2">The sequence shown here is derived from an EMBL/GenBank/DDBJ whole genome shotgun (WGS) entry which is preliminary data.</text>
</comment>
<protein>
    <submittedName>
        <fullName evidence="2">Relaxase/mobilization nuclease domain-containing protein</fullName>
    </submittedName>
</protein>
<evidence type="ECO:0000313" key="2">
    <source>
        <dbReference type="EMBL" id="MBU2787227.1"/>
    </source>
</evidence>
<feature type="region of interest" description="Disordered" evidence="1">
    <location>
        <begin position="476"/>
        <end position="512"/>
    </location>
</feature>
<dbReference type="EMBL" id="JAAXYO010000037">
    <property type="protein sequence ID" value="MBU2787227.1"/>
    <property type="molecule type" value="Genomic_DNA"/>
</dbReference>
<sequence>MTQRAQPIQNRKGRFLTSVETIDDQLEEERSRGRPQASRVHNKIQRARAQAAKGSRLSIRSLLPHLGNTLPVRPYPQGPADKRLARRCMAKVSYIKNRKPGQWGAHGKYLEREGAQREGEKGHGFTADAEEVSIPRTLNTWQVEDDHALFKVILAPEDPLGPEGLRYFTRKFNEKMQWVLDKPYEWIAADHYNTSHPHVHLLIRGKDNLQLAPDLIRRGMREAASEVLTEQLGYRSEQDVMRAREQDLDVRRFTRLDRVIQGKAQHHESGYWLVDEYPNDLSEKGSRERRLRVARLENLVKIGVADKIGPNTWRLEPGWDRALKELQILQTRTKMVAQARALMTEPRCVPQVTRLAPGDRLVGRVLGTGLDDENGRAYVLLEGVDNRAHIVYQTASMERAREKQDLQLRHLVALTGLDRGVAVQDYGVVIPDQGFRSVKIPDAALDDAVAHEARHGIRDTLDPKTGFAAIWHQELQSRRDRERRRKEQERKAELAKKAERQNRTRKRGSEIE</sequence>
<dbReference type="AlphaFoldDB" id="A0AAE2YNF2"/>
<reference evidence="2" key="1">
    <citation type="journal article" date="2021" name="ISME J.">
        <title>Genomic evolution of the class Acidithiobacillia: deep-branching Proteobacteria living in extreme acidic conditions.</title>
        <authorList>
            <person name="Moya-Beltran A."/>
            <person name="Beard S."/>
            <person name="Rojas-Villalobos C."/>
            <person name="Issotta F."/>
            <person name="Gallardo Y."/>
            <person name="Ulloa R."/>
            <person name="Giaveno A."/>
            <person name="Degli Esposti M."/>
            <person name="Johnson D.B."/>
            <person name="Quatrini R."/>
        </authorList>
    </citation>
    <scope>NUCLEOTIDE SEQUENCE</scope>
    <source>
        <strain evidence="2">VAN18-1</strain>
    </source>
</reference>
<dbReference type="Proteomes" id="UP001197378">
    <property type="component" value="Unassembled WGS sequence"/>
</dbReference>
<evidence type="ECO:0000256" key="1">
    <source>
        <dbReference type="SAM" id="MobiDB-lite"/>
    </source>
</evidence>
<gene>
    <name evidence="2" type="ORF">HFQ13_03190</name>
</gene>
<organism evidence="2 3">
    <name type="scientific">Igneacidithiobacillus copahuensis</name>
    <dbReference type="NCBI Taxonomy" id="2724909"/>
    <lineage>
        <taxon>Bacteria</taxon>
        <taxon>Pseudomonadati</taxon>
        <taxon>Pseudomonadota</taxon>
        <taxon>Acidithiobacillia</taxon>
        <taxon>Acidithiobacillales</taxon>
        <taxon>Acidithiobacillaceae</taxon>
        <taxon>Igneacidithiobacillus</taxon>
    </lineage>
</organism>
<keyword evidence="3" id="KW-1185">Reference proteome</keyword>
<accession>A0AAE2YNF2</accession>
<evidence type="ECO:0000313" key="3">
    <source>
        <dbReference type="Proteomes" id="UP001197378"/>
    </source>
</evidence>
<dbReference type="Pfam" id="PF11843">
    <property type="entry name" value="DUF3363"/>
    <property type="match status" value="1"/>
</dbReference>
<name>A0AAE2YNF2_9PROT</name>
<proteinExistence type="predicted"/>